<sequence>MARGIVSRLSVAGDVQNLCFAAIEKAGEWMRLRSTDIFKQNHKDSLPAACRFQFNEITSSSLIIVIKETPSTAFDAIKGYKLWYCKTRDQSYKKEPVVFPRSQRRILITNRQPCTEYAFQIISFTEDEDFGHSESKCFTKSVEIINKHMENTGAEGCSSSVKQKGITAAAKSSGFQVRNLGKILHLAWPQEDGYYDGLYEDDVEEESCGGSGEVIAEAAKAAPTTSRRLDLNVALVPDLNAEVIPSTECCPEEAKACCSEKNELARSSGSDDSQTCAVTLVHEVPAMESRHGCEQQLPTGHDEKLPTGHDEACEGDSTLVSGSPRRFQNRLGQLDDNFEYYVKVIRWLECLGHIGSDFRMKFLTWFSLRSTEQERGVVITFVHTLIEEPNSLAGQLLDSFSEIVTCKRLCSGFCSKLWH</sequence>
<dbReference type="Gene3D" id="2.60.40.10">
    <property type="entry name" value="Immunoglobulins"/>
    <property type="match status" value="1"/>
</dbReference>
<dbReference type="InterPro" id="IPR013783">
    <property type="entry name" value="Ig-like_fold"/>
</dbReference>
<dbReference type="GO" id="GO:0010048">
    <property type="term" value="P:vernalization response"/>
    <property type="evidence" value="ECO:0007669"/>
    <property type="project" value="InterPro"/>
</dbReference>
<reference evidence="2" key="1">
    <citation type="submission" date="2022-05" db="EMBL/GenBank/DDBJ databases">
        <title>The Musa troglodytarum L. genome provides insights into the mechanism of non-climacteric behaviour and enrichment of carotenoids.</title>
        <authorList>
            <person name="Wang J."/>
        </authorList>
    </citation>
    <scope>NUCLEOTIDE SEQUENCE</scope>
    <source>
        <tissue evidence="2">Leaf</tissue>
    </source>
</reference>
<evidence type="ECO:0000313" key="3">
    <source>
        <dbReference type="Proteomes" id="UP001055439"/>
    </source>
</evidence>
<dbReference type="InterPro" id="IPR058585">
    <property type="entry name" value="Fn3_VIN3"/>
</dbReference>
<feature type="domain" description="Fibronectin type-III" evidence="1">
    <location>
        <begin position="48"/>
        <end position="144"/>
    </location>
</feature>
<dbReference type="InterPro" id="IPR044514">
    <property type="entry name" value="VIN3-like"/>
</dbReference>
<protein>
    <submittedName>
        <fullName evidence="2">Fibronectin type III domain containing protein</fullName>
    </submittedName>
</protein>
<dbReference type="PROSITE" id="PS50853">
    <property type="entry name" value="FN3"/>
    <property type="match status" value="1"/>
</dbReference>
<dbReference type="InterPro" id="IPR056990">
    <property type="entry name" value="VIN3-like_C"/>
</dbReference>
<dbReference type="InterPro" id="IPR003961">
    <property type="entry name" value="FN3_dom"/>
</dbReference>
<name>A0A9E7LCA7_9LILI</name>
<dbReference type="Pfam" id="PF23380">
    <property type="entry name" value="VIN3_C"/>
    <property type="match status" value="1"/>
</dbReference>
<evidence type="ECO:0000259" key="1">
    <source>
        <dbReference type="PROSITE" id="PS50853"/>
    </source>
</evidence>
<dbReference type="SUPFAM" id="SSF49265">
    <property type="entry name" value="Fibronectin type III"/>
    <property type="match status" value="1"/>
</dbReference>
<dbReference type="OrthoDB" id="1925343at2759"/>
<dbReference type="EMBL" id="CP097511">
    <property type="protein sequence ID" value="URE45545.1"/>
    <property type="molecule type" value="Genomic_DNA"/>
</dbReference>
<dbReference type="Proteomes" id="UP001055439">
    <property type="component" value="Chromosome 9"/>
</dbReference>
<dbReference type="PANTHER" id="PTHR46286">
    <property type="entry name" value="VIN3-LIKE PROTEIN 2-RELATED"/>
    <property type="match status" value="1"/>
</dbReference>
<dbReference type="PANTHER" id="PTHR46286:SF1">
    <property type="entry name" value="VIN3-LIKE PROTEIN 1"/>
    <property type="match status" value="1"/>
</dbReference>
<accession>A0A9E7LCA7</accession>
<keyword evidence="3" id="KW-1185">Reference proteome</keyword>
<dbReference type="GO" id="GO:0040029">
    <property type="term" value="P:epigenetic regulation of gene expression"/>
    <property type="evidence" value="ECO:0007669"/>
    <property type="project" value="InterPro"/>
</dbReference>
<evidence type="ECO:0000313" key="2">
    <source>
        <dbReference type="EMBL" id="URE45545.1"/>
    </source>
</evidence>
<organism evidence="2 3">
    <name type="scientific">Musa troglodytarum</name>
    <name type="common">fe'i banana</name>
    <dbReference type="NCBI Taxonomy" id="320322"/>
    <lineage>
        <taxon>Eukaryota</taxon>
        <taxon>Viridiplantae</taxon>
        <taxon>Streptophyta</taxon>
        <taxon>Embryophyta</taxon>
        <taxon>Tracheophyta</taxon>
        <taxon>Spermatophyta</taxon>
        <taxon>Magnoliopsida</taxon>
        <taxon>Liliopsida</taxon>
        <taxon>Zingiberales</taxon>
        <taxon>Musaceae</taxon>
        <taxon>Musa</taxon>
    </lineage>
</organism>
<proteinExistence type="predicted"/>
<gene>
    <name evidence="2" type="ORF">MUK42_13770</name>
</gene>
<dbReference type="Pfam" id="PF23376">
    <property type="entry name" value="Fn3_VIN3"/>
    <property type="match status" value="1"/>
</dbReference>
<dbReference type="AlphaFoldDB" id="A0A9E7LCA7"/>
<dbReference type="InterPro" id="IPR036116">
    <property type="entry name" value="FN3_sf"/>
</dbReference>